<name>A0A1T4R543_9ACTN</name>
<organism evidence="1 2">
    <name type="scientific">Marinactinospora thermotolerans DSM 45154</name>
    <dbReference type="NCBI Taxonomy" id="1122192"/>
    <lineage>
        <taxon>Bacteria</taxon>
        <taxon>Bacillati</taxon>
        <taxon>Actinomycetota</taxon>
        <taxon>Actinomycetes</taxon>
        <taxon>Streptosporangiales</taxon>
        <taxon>Nocardiopsidaceae</taxon>
        <taxon>Marinactinospora</taxon>
    </lineage>
</organism>
<keyword evidence="2" id="KW-1185">Reference proteome</keyword>
<reference evidence="1 2" key="1">
    <citation type="submission" date="2017-02" db="EMBL/GenBank/DDBJ databases">
        <authorList>
            <person name="Peterson S.W."/>
        </authorList>
    </citation>
    <scope>NUCLEOTIDE SEQUENCE [LARGE SCALE GENOMIC DNA]</scope>
    <source>
        <strain evidence="1 2">DSM 45154</strain>
    </source>
</reference>
<accession>A0A1T4R543</accession>
<protein>
    <submittedName>
        <fullName evidence="1">Uncharacterized protein</fullName>
    </submittedName>
</protein>
<proteinExistence type="predicted"/>
<dbReference type="EMBL" id="FUWS01000006">
    <property type="protein sequence ID" value="SKA10995.1"/>
    <property type="molecule type" value="Genomic_DNA"/>
</dbReference>
<sequence length="30" mass="3230">MTRYSSHVTAALSAVDEDTYTLNPDGSLLT</sequence>
<dbReference type="AlphaFoldDB" id="A0A1T4R543"/>
<gene>
    <name evidence="1" type="ORF">SAMN02745673_02530</name>
</gene>
<evidence type="ECO:0000313" key="1">
    <source>
        <dbReference type="EMBL" id="SKA10995.1"/>
    </source>
</evidence>
<dbReference type="Proteomes" id="UP000190637">
    <property type="component" value="Unassembled WGS sequence"/>
</dbReference>
<evidence type="ECO:0000313" key="2">
    <source>
        <dbReference type="Proteomes" id="UP000190637"/>
    </source>
</evidence>